<dbReference type="EMBL" id="JAVDRD010000005">
    <property type="protein sequence ID" value="MDR6511287.1"/>
    <property type="molecule type" value="Genomic_DNA"/>
</dbReference>
<feature type="region of interest" description="Disordered" evidence="1">
    <location>
        <begin position="148"/>
        <end position="167"/>
    </location>
</feature>
<proteinExistence type="predicted"/>
<dbReference type="SUPFAM" id="SSF51735">
    <property type="entry name" value="NAD(P)-binding Rossmann-fold domains"/>
    <property type="match status" value="1"/>
</dbReference>
<evidence type="ECO:0000259" key="3">
    <source>
        <dbReference type="Pfam" id="PF12172"/>
    </source>
</evidence>
<dbReference type="Gene3D" id="3.40.50.720">
    <property type="entry name" value="NAD(P)-binding Rossmann-like Domain"/>
    <property type="match status" value="1"/>
</dbReference>
<dbReference type="SUPFAM" id="SSF50249">
    <property type="entry name" value="Nucleic acid-binding proteins"/>
    <property type="match status" value="1"/>
</dbReference>
<keyword evidence="5" id="KW-1185">Reference proteome</keyword>
<dbReference type="PANTHER" id="PTHR34075">
    <property type="entry name" value="BLR3430 PROTEIN"/>
    <property type="match status" value="1"/>
</dbReference>
<dbReference type="InterPro" id="IPR002878">
    <property type="entry name" value="ChsH2_C"/>
</dbReference>
<dbReference type="InterPro" id="IPR022002">
    <property type="entry name" value="ChsH2_Znr"/>
</dbReference>
<dbReference type="Gene3D" id="6.10.30.10">
    <property type="match status" value="1"/>
</dbReference>
<dbReference type="Pfam" id="PF12172">
    <property type="entry name" value="zf-ChsH2"/>
    <property type="match status" value="1"/>
</dbReference>
<dbReference type="InterPro" id="IPR012340">
    <property type="entry name" value="NA-bd_OB-fold"/>
</dbReference>
<comment type="caution">
    <text evidence="4">The sequence shown here is derived from an EMBL/GenBank/DDBJ whole genome shotgun (WGS) entry which is preliminary data.</text>
</comment>
<dbReference type="PANTHER" id="PTHR34075:SF5">
    <property type="entry name" value="BLR3430 PROTEIN"/>
    <property type="match status" value="1"/>
</dbReference>
<protein>
    <submittedName>
        <fullName evidence="4">NAD(P)-dependent dehydrogenase (Short-subunit alcohol dehydrogenase family)/uncharacterized OB-fold protein</fullName>
    </submittedName>
</protein>
<organism evidence="4 5">
    <name type="scientific">Novosphingobium capsulatum</name>
    <dbReference type="NCBI Taxonomy" id="13688"/>
    <lineage>
        <taxon>Bacteria</taxon>
        <taxon>Pseudomonadati</taxon>
        <taxon>Pseudomonadota</taxon>
        <taxon>Alphaproteobacteria</taxon>
        <taxon>Sphingomonadales</taxon>
        <taxon>Sphingomonadaceae</taxon>
        <taxon>Novosphingobium</taxon>
    </lineage>
</organism>
<sequence length="418" mass="43798">MTTPRNPLPPPAARDPLARPQLHPVPPRTRSRAMRAMAARAAQGRFVLQACTVCGTATYPPRDACPRCWGTLAWHDQPTGGRVLANTVIRVSTDPYFRDRLPWHMGSILLDAGPVVFAHLARGLEPGARVTMRLMLDRGGNAALFALPSDAAHPPQPEQGATSMSADPQGRTFVVPVAGATVLVSDARQPVGRALVGALAAAGARLVVAGLPGPAPMRDAHDPVLGLPGVQPLPLDVTDPVSVAETISRIGGPLDIVINTARHVRAGGVSHDGNLLGHHRALEVSAMGLARLAQATAPILAGRPSGAFLDVLSVKALAGDAGHAGFAAAEAARLSLLQSFRHEMRSTGVRVLEVFTGPTDDADHQALPPPKVAPARLAAAVLDALAQGREQTCVGEVAREAMRRWLDDPALFAREPQP</sequence>
<dbReference type="InterPro" id="IPR002347">
    <property type="entry name" value="SDR_fam"/>
</dbReference>
<feature type="domain" description="ChsH2 C-terminal OB-fold" evidence="2">
    <location>
        <begin position="74"/>
        <end position="133"/>
    </location>
</feature>
<accession>A0ABU1MLY4</accession>
<name>A0ABU1MLY4_9SPHN</name>
<feature type="domain" description="ChsH2 rubredoxin-like zinc ribbon" evidence="3">
    <location>
        <begin position="40"/>
        <end position="71"/>
    </location>
</feature>
<dbReference type="Pfam" id="PF01796">
    <property type="entry name" value="OB_ChsH2_C"/>
    <property type="match status" value="1"/>
</dbReference>
<evidence type="ECO:0000313" key="5">
    <source>
        <dbReference type="Proteomes" id="UP001184150"/>
    </source>
</evidence>
<evidence type="ECO:0000256" key="1">
    <source>
        <dbReference type="SAM" id="MobiDB-lite"/>
    </source>
</evidence>
<dbReference type="InterPro" id="IPR036291">
    <property type="entry name" value="NAD(P)-bd_dom_sf"/>
</dbReference>
<feature type="region of interest" description="Disordered" evidence="1">
    <location>
        <begin position="1"/>
        <end position="28"/>
    </location>
</feature>
<dbReference type="Pfam" id="PF13561">
    <property type="entry name" value="adh_short_C2"/>
    <property type="match status" value="1"/>
</dbReference>
<feature type="compositionally biased region" description="Pro residues" evidence="1">
    <location>
        <begin position="1"/>
        <end position="13"/>
    </location>
</feature>
<dbReference type="RefSeq" id="WP_309805201.1">
    <property type="nucleotide sequence ID" value="NZ_JAVDRD010000005.1"/>
</dbReference>
<evidence type="ECO:0000259" key="2">
    <source>
        <dbReference type="Pfam" id="PF01796"/>
    </source>
</evidence>
<gene>
    <name evidence="4" type="ORF">J2792_002159</name>
</gene>
<dbReference type="Proteomes" id="UP001184150">
    <property type="component" value="Unassembled WGS sequence"/>
</dbReference>
<evidence type="ECO:0000313" key="4">
    <source>
        <dbReference type="EMBL" id="MDR6511287.1"/>
    </source>
</evidence>
<reference evidence="4 5" key="1">
    <citation type="submission" date="2023-07" db="EMBL/GenBank/DDBJ databases">
        <title>Sorghum-associated microbial communities from plants grown in Nebraska, USA.</title>
        <authorList>
            <person name="Schachtman D."/>
        </authorList>
    </citation>
    <scope>NUCLEOTIDE SEQUENCE [LARGE SCALE GENOMIC DNA]</scope>
    <source>
        <strain evidence="4 5">DS1027</strain>
    </source>
</reference>
<dbReference type="InterPro" id="IPR052513">
    <property type="entry name" value="Thioester_dehydratase-like"/>
</dbReference>